<dbReference type="SUPFAM" id="SSF56112">
    <property type="entry name" value="Protein kinase-like (PK-like)"/>
    <property type="match status" value="1"/>
</dbReference>
<dbReference type="AlphaFoldDB" id="A0AAV1I558"/>
<dbReference type="PANTHER" id="PTHR24346:SF82">
    <property type="entry name" value="KP78A-RELATED"/>
    <property type="match status" value="1"/>
</dbReference>
<dbReference type="GO" id="GO:0005524">
    <property type="term" value="F:ATP binding"/>
    <property type="evidence" value="ECO:0007669"/>
    <property type="project" value="UniProtKB-KW"/>
</dbReference>
<dbReference type="GO" id="GO:0004674">
    <property type="term" value="F:protein serine/threonine kinase activity"/>
    <property type="evidence" value="ECO:0007669"/>
    <property type="project" value="UniProtKB-KW"/>
</dbReference>
<dbReference type="PANTHER" id="PTHR24346">
    <property type="entry name" value="MAP/MICROTUBULE AFFINITY-REGULATING KINASE"/>
    <property type="match status" value="1"/>
</dbReference>
<dbReference type="InterPro" id="IPR011009">
    <property type="entry name" value="Kinase-like_dom_sf"/>
</dbReference>
<reference evidence="8 9" key="1">
    <citation type="submission" date="2023-10" db="EMBL/GenBank/DDBJ databases">
        <authorList>
            <person name="Maclean D."/>
            <person name="Macfadyen A."/>
        </authorList>
    </citation>
    <scope>NUCLEOTIDE SEQUENCE [LARGE SCALE GENOMIC DNA]</scope>
</reference>
<feature type="compositionally biased region" description="Basic and acidic residues" evidence="6">
    <location>
        <begin position="430"/>
        <end position="445"/>
    </location>
</feature>
<sequence length="461" mass="51555">MGGCNCKPLTDEPKSASDMTLAASANGSQKHSKPPPLNHLASHRAVKAIGRGAAADTWLFMDKKRNRLVAVKLFERPIPDVLKESTIREITVQTELGPGHINLINVYELILSDDYLGLVMEYAQGGSLTAHVAERWGTATAGKLVMDEDEARYFFRQFIHAVDYCHKHNTTHRDLKLDNSLLDGQKPPFLKICDFGFASHFANQLTEHLGTPEYMSPELLRNRDQDGGHPRAYDPRSVDVWAAGVMLIVSLCGAFPFDHMRAHDGFTDDAELDLWLQEVNKTWKESPFIHDNRDALSAEVCDLLDLLFVVDPCKRITIPEIMKHPWYNQDLTEGHQQAMERLVHEQAQVDEYIQQRQLDTAKVEARNKKIRDMVGVACTKGKSKGSHVRPLQALNLVDDGCERLDLTDQKVLKDESVHALEDHASVADRAAGLDKGRSGKLHESDSMQALNSLSKGTPMGK</sequence>
<gene>
    <name evidence="8" type="ORF">CVIRNUC_004163</name>
</gene>
<dbReference type="Gene3D" id="1.10.510.10">
    <property type="entry name" value="Transferase(Phosphotransferase) domain 1"/>
    <property type="match status" value="1"/>
</dbReference>
<proteinExistence type="predicted"/>
<keyword evidence="1" id="KW-0723">Serine/threonine-protein kinase</keyword>
<organism evidence="8 9">
    <name type="scientific">Coccomyxa viridis</name>
    <dbReference type="NCBI Taxonomy" id="1274662"/>
    <lineage>
        <taxon>Eukaryota</taxon>
        <taxon>Viridiplantae</taxon>
        <taxon>Chlorophyta</taxon>
        <taxon>core chlorophytes</taxon>
        <taxon>Trebouxiophyceae</taxon>
        <taxon>Trebouxiophyceae incertae sedis</taxon>
        <taxon>Coccomyxaceae</taxon>
        <taxon>Coccomyxa</taxon>
    </lineage>
</organism>
<name>A0AAV1I558_9CHLO</name>
<accession>A0AAV1I558</accession>
<evidence type="ECO:0000313" key="9">
    <source>
        <dbReference type="Proteomes" id="UP001314263"/>
    </source>
</evidence>
<dbReference type="PROSITE" id="PS50011">
    <property type="entry name" value="PROTEIN_KINASE_DOM"/>
    <property type="match status" value="1"/>
</dbReference>
<dbReference type="GO" id="GO:0035556">
    <property type="term" value="P:intracellular signal transduction"/>
    <property type="evidence" value="ECO:0007669"/>
    <property type="project" value="TreeGrafter"/>
</dbReference>
<evidence type="ECO:0000313" key="8">
    <source>
        <dbReference type="EMBL" id="CAK0774383.1"/>
    </source>
</evidence>
<keyword evidence="5" id="KW-0067">ATP-binding</keyword>
<feature type="compositionally biased region" description="Polar residues" evidence="6">
    <location>
        <begin position="446"/>
        <end position="455"/>
    </location>
</feature>
<evidence type="ECO:0000256" key="3">
    <source>
        <dbReference type="ARBA" id="ARBA00022741"/>
    </source>
</evidence>
<evidence type="ECO:0000256" key="6">
    <source>
        <dbReference type="SAM" id="MobiDB-lite"/>
    </source>
</evidence>
<evidence type="ECO:0000256" key="2">
    <source>
        <dbReference type="ARBA" id="ARBA00022679"/>
    </source>
</evidence>
<dbReference type="GO" id="GO:0005737">
    <property type="term" value="C:cytoplasm"/>
    <property type="evidence" value="ECO:0007669"/>
    <property type="project" value="TreeGrafter"/>
</dbReference>
<evidence type="ECO:0000256" key="5">
    <source>
        <dbReference type="ARBA" id="ARBA00022840"/>
    </source>
</evidence>
<dbReference type="SMART" id="SM00220">
    <property type="entry name" value="S_TKc"/>
    <property type="match status" value="1"/>
</dbReference>
<keyword evidence="3" id="KW-0547">Nucleotide-binding</keyword>
<dbReference type="EMBL" id="CAUYUE010000005">
    <property type="protein sequence ID" value="CAK0774383.1"/>
    <property type="molecule type" value="Genomic_DNA"/>
</dbReference>
<comment type="caution">
    <text evidence="8">The sequence shown here is derived from an EMBL/GenBank/DDBJ whole genome shotgun (WGS) entry which is preliminary data.</text>
</comment>
<feature type="region of interest" description="Disordered" evidence="6">
    <location>
        <begin position="1"/>
        <end position="38"/>
    </location>
</feature>
<evidence type="ECO:0000256" key="4">
    <source>
        <dbReference type="ARBA" id="ARBA00022777"/>
    </source>
</evidence>
<dbReference type="InterPro" id="IPR000719">
    <property type="entry name" value="Prot_kinase_dom"/>
</dbReference>
<evidence type="ECO:0000259" key="7">
    <source>
        <dbReference type="PROSITE" id="PS50011"/>
    </source>
</evidence>
<keyword evidence="9" id="KW-1185">Reference proteome</keyword>
<keyword evidence="4" id="KW-0418">Kinase</keyword>
<dbReference type="Proteomes" id="UP001314263">
    <property type="component" value="Unassembled WGS sequence"/>
</dbReference>
<evidence type="ECO:0000256" key="1">
    <source>
        <dbReference type="ARBA" id="ARBA00022527"/>
    </source>
</evidence>
<feature type="region of interest" description="Disordered" evidence="6">
    <location>
        <begin position="430"/>
        <end position="461"/>
    </location>
</feature>
<keyword evidence="2" id="KW-0808">Transferase</keyword>
<dbReference type="Pfam" id="PF00069">
    <property type="entry name" value="Pkinase"/>
    <property type="match status" value="1"/>
</dbReference>
<feature type="domain" description="Protein kinase" evidence="7">
    <location>
        <begin position="43"/>
        <end position="327"/>
    </location>
</feature>
<protein>
    <recommendedName>
        <fullName evidence="7">Protein kinase domain-containing protein</fullName>
    </recommendedName>
</protein>